<evidence type="ECO:0000256" key="13">
    <source>
        <dbReference type="HAMAP-Rule" id="MF_00102"/>
    </source>
</evidence>
<sequence length="252" mass="26387">MIRLLVAGATGQTGGASLEAARSDDRFDLVGGISSSKKEVAGCLMSRTVADAPDADVLIDFTLPGASVALIRDAAKRGMAVVTGTTGLSDEQEDEIREAGALIPIVRSGNFSLGVNMLLALVEEAAAKLDGYDIEITETHHRRKVDAPSGTALMLGEAAARGAGVTLSERGVFDRHGQTGPRKEGEIGFSVQRGGGIKGDHTVSFFGENDVISLSHRALDRRLFAEGALRAALWVNGKAPGIYTMRDVLGLD</sequence>
<comment type="caution">
    <text evidence="13">Was originally thought to be a dihydrodipicolinate reductase (DHDPR), catalyzing the conversion of dihydrodipicolinate to tetrahydrodipicolinate. However, it was shown in E.coli that the substrate of the enzymatic reaction is not dihydrodipicolinate (DHDP) but in fact (2S,4S)-4-hydroxy-2,3,4,5-tetrahydrodipicolinic acid (HTPA), the product released by the DapA-catalyzed reaction.</text>
</comment>
<dbReference type="PANTHER" id="PTHR20836">
    <property type="entry name" value="DIHYDRODIPICOLINATE REDUCTASE"/>
    <property type="match status" value="1"/>
</dbReference>
<proteinExistence type="inferred from homology"/>
<evidence type="ECO:0000313" key="17">
    <source>
        <dbReference type="Proteomes" id="UP000264589"/>
    </source>
</evidence>
<evidence type="ECO:0000256" key="3">
    <source>
        <dbReference type="ARBA" id="ARBA00022605"/>
    </source>
</evidence>
<evidence type="ECO:0000256" key="5">
    <source>
        <dbReference type="ARBA" id="ARBA00022915"/>
    </source>
</evidence>
<evidence type="ECO:0000256" key="2">
    <source>
        <dbReference type="ARBA" id="ARBA00022490"/>
    </source>
</evidence>
<dbReference type="Pfam" id="PF01113">
    <property type="entry name" value="DapB_N"/>
    <property type="match status" value="1"/>
</dbReference>
<feature type="binding site" evidence="13">
    <location>
        <begin position="8"/>
        <end position="13"/>
    </location>
    <ligand>
        <name>NAD(+)</name>
        <dbReference type="ChEBI" id="CHEBI:57540"/>
    </ligand>
</feature>
<comment type="caution">
    <text evidence="16">The sequence shown here is derived from an EMBL/GenBank/DDBJ whole genome shotgun (WGS) entry which is preliminary data.</text>
</comment>
<keyword evidence="7 13" id="KW-0520">NAD</keyword>
<comment type="catalytic activity">
    <reaction evidence="12 13">
        <text>(S)-2,3,4,5-tetrahydrodipicolinate + NAD(+) + H2O = (2S,4S)-4-hydroxy-2,3,4,5-tetrahydrodipicolinate + NADH + H(+)</text>
        <dbReference type="Rhea" id="RHEA:35323"/>
        <dbReference type="ChEBI" id="CHEBI:15377"/>
        <dbReference type="ChEBI" id="CHEBI:15378"/>
        <dbReference type="ChEBI" id="CHEBI:16845"/>
        <dbReference type="ChEBI" id="CHEBI:57540"/>
        <dbReference type="ChEBI" id="CHEBI:57945"/>
        <dbReference type="ChEBI" id="CHEBI:67139"/>
        <dbReference type="EC" id="1.17.1.8"/>
    </reaction>
</comment>
<feature type="active site" description="Proton donor" evidence="13">
    <location>
        <position position="144"/>
    </location>
</feature>
<evidence type="ECO:0000256" key="7">
    <source>
        <dbReference type="ARBA" id="ARBA00023027"/>
    </source>
</evidence>
<feature type="domain" description="Dihydrodipicolinate reductase C-terminal" evidence="15">
    <location>
        <begin position="114"/>
        <end position="249"/>
    </location>
</feature>
<dbReference type="Pfam" id="PF05173">
    <property type="entry name" value="DapB_C"/>
    <property type="match status" value="1"/>
</dbReference>
<protein>
    <recommendedName>
        <fullName evidence="10 13">4-hydroxy-tetrahydrodipicolinate reductase</fullName>
        <shortName evidence="13">HTPA reductase</shortName>
        <ecNumber evidence="10 13">1.17.1.8</ecNumber>
    </recommendedName>
</protein>
<dbReference type="RefSeq" id="WP_116391997.1">
    <property type="nucleotide sequence ID" value="NZ_QUQO01000001.1"/>
</dbReference>
<gene>
    <name evidence="13" type="primary">dapB</name>
    <name evidence="16" type="ORF">DX908_08900</name>
</gene>
<comment type="caution">
    <text evidence="13">Lacks conserved residue(s) required for the propagation of feature annotation.</text>
</comment>
<keyword evidence="4 13" id="KW-0521">NADP</keyword>
<dbReference type="AlphaFoldDB" id="A0A371RIU0"/>
<dbReference type="GO" id="GO:0008839">
    <property type="term" value="F:4-hydroxy-tetrahydrodipicolinate reductase"/>
    <property type="evidence" value="ECO:0007669"/>
    <property type="project" value="UniProtKB-UniRule"/>
</dbReference>
<dbReference type="HAMAP" id="MF_00102">
    <property type="entry name" value="DapB"/>
    <property type="match status" value="1"/>
</dbReference>
<feature type="binding site" evidence="13">
    <location>
        <position position="141"/>
    </location>
    <ligand>
        <name>(S)-2,3,4,5-tetrahydrodipicolinate</name>
        <dbReference type="ChEBI" id="CHEBI:16845"/>
    </ligand>
</feature>
<keyword evidence="2 13" id="KW-0963">Cytoplasm</keyword>
<dbReference type="PANTHER" id="PTHR20836:SF0">
    <property type="entry name" value="4-HYDROXY-TETRAHYDRODIPICOLINATE REDUCTASE 1, CHLOROPLASTIC-RELATED"/>
    <property type="match status" value="1"/>
</dbReference>
<dbReference type="UniPathway" id="UPA00034">
    <property type="reaction ID" value="UER00018"/>
</dbReference>
<dbReference type="InterPro" id="IPR022664">
    <property type="entry name" value="DapB_N_CS"/>
</dbReference>
<accession>A0A371RIU0</accession>
<dbReference type="PROSITE" id="PS01298">
    <property type="entry name" value="DAPB"/>
    <property type="match status" value="1"/>
</dbReference>
<dbReference type="PIRSF" id="PIRSF000161">
    <property type="entry name" value="DHPR"/>
    <property type="match status" value="1"/>
</dbReference>
<dbReference type="SUPFAM" id="SSF51735">
    <property type="entry name" value="NAD(P)-binding Rossmann-fold domains"/>
    <property type="match status" value="1"/>
</dbReference>
<organism evidence="16 17">
    <name type="scientific">Parvularcula marina</name>
    <dbReference type="NCBI Taxonomy" id="2292771"/>
    <lineage>
        <taxon>Bacteria</taxon>
        <taxon>Pseudomonadati</taxon>
        <taxon>Pseudomonadota</taxon>
        <taxon>Alphaproteobacteria</taxon>
        <taxon>Parvularculales</taxon>
        <taxon>Parvularculaceae</taxon>
        <taxon>Parvularcula</taxon>
    </lineage>
</organism>
<dbReference type="GO" id="GO:0016726">
    <property type="term" value="F:oxidoreductase activity, acting on CH or CH2 groups, NAD or NADP as acceptor"/>
    <property type="evidence" value="ECO:0007669"/>
    <property type="project" value="UniProtKB-UniRule"/>
</dbReference>
<evidence type="ECO:0000256" key="1">
    <source>
        <dbReference type="ARBA" id="ARBA00006642"/>
    </source>
</evidence>
<dbReference type="InParanoid" id="A0A371RIU0"/>
<dbReference type="GO" id="GO:0050661">
    <property type="term" value="F:NADP binding"/>
    <property type="evidence" value="ECO:0007669"/>
    <property type="project" value="UniProtKB-UniRule"/>
</dbReference>
<dbReference type="Gene3D" id="3.40.50.720">
    <property type="entry name" value="NAD(P)-binding Rossmann-like Domain"/>
    <property type="match status" value="1"/>
</dbReference>
<feature type="active site" description="Proton donor/acceptor" evidence="13">
    <location>
        <position position="140"/>
    </location>
</feature>
<dbReference type="EC" id="1.17.1.8" evidence="10 13"/>
<keyword evidence="17" id="KW-1185">Reference proteome</keyword>
<comment type="subunit">
    <text evidence="13">Homotetramer.</text>
</comment>
<evidence type="ECO:0000256" key="11">
    <source>
        <dbReference type="ARBA" id="ARBA00049080"/>
    </source>
</evidence>
<keyword evidence="5 13" id="KW-0220">Diaminopimelate biosynthesis</keyword>
<evidence type="ECO:0000259" key="14">
    <source>
        <dbReference type="Pfam" id="PF01113"/>
    </source>
</evidence>
<keyword evidence="6 13" id="KW-0560">Oxidoreductase</keyword>
<comment type="pathway">
    <text evidence="9 13">Amino-acid biosynthesis; L-lysine biosynthesis via DAP pathway; (S)-tetrahydrodipicolinate from L-aspartate: step 4/4.</text>
</comment>
<feature type="binding site" evidence="13">
    <location>
        <begin position="108"/>
        <end position="111"/>
    </location>
    <ligand>
        <name>NAD(+)</name>
        <dbReference type="ChEBI" id="CHEBI:57540"/>
    </ligand>
</feature>
<evidence type="ECO:0000256" key="12">
    <source>
        <dbReference type="ARBA" id="ARBA00049396"/>
    </source>
</evidence>
<comment type="function">
    <text evidence="13">Catalyzes the conversion of 4-hydroxy-tetrahydrodipicolinate (HTPA) to tetrahydrodipicolinate.</text>
</comment>
<evidence type="ECO:0000256" key="4">
    <source>
        <dbReference type="ARBA" id="ARBA00022857"/>
    </source>
</evidence>
<comment type="catalytic activity">
    <reaction evidence="11 13">
        <text>(S)-2,3,4,5-tetrahydrodipicolinate + NADP(+) + H2O = (2S,4S)-4-hydroxy-2,3,4,5-tetrahydrodipicolinate + NADPH + H(+)</text>
        <dbReference type="Rhea" id="RHEA:35331"/>
        <dbReference type="ChEBI" id="CHEBI:15377"/>
        <dbReference type="ChEBI" id="CHEBI:15378"/>
        <dbReference type="ChEBI" id="CHEBI:16845"/>
        <dbReference type="ChEBI" id="CHEBI:57783"/>
        <dbReference type="ChEBI" id="CHEBI:58349"/>
        <dbReference type="ChEBI" id="CHEBI:67139"/>
        <dbReference type="EC" id="1.17.1.8"/>
    </reaction>
</comment>
<dbReference type="NCBIfam" id="TIGR00036">
    <property type="entry name" value="dapB"/>
    <property type="match status" value="1"/>
</dbReference>
<dbReference type="GO" id="GO:0005829">
    <property type="term" value="C:cytosol"/>
    <property type="evidence" value="ECO:0007669"/>
    <property type="project" value="TreeGrafter"/>
</dbReference>
<dbReference type="InterPro" id="IPR022663">
    <property type="entry name" value="DapB_C"/>
</dbReference>
<dbReference type="FunCoup" id="A0A371RIU0">
    <property type="interactions" value="491"/>
</dbReference>
<dbReference type="Gene3D" id="3.30.360.10">
    <property type="entry name" value="Dihydrodipicolinate Reductase, domain 2"/>
    <property type="match status" value="1"/>
</dbReference>
<dbReference type="SUPFAM" id="SSF55347">
    <property type="entry name" value="Glyceraldehyde-3-phosphate dehydrogenase-like, C-terminal domain"/>
    <property type="match status" value="1"/>
</dbReference>
<evidence type="ECO:0000256" key="6">
    <source>
        <dbReference type="ARBA" id="ARBA00023002"/>
    </source>
</evidence>
<keyword evidence="3 13" id="KW-0028">Amino-acid biosynthesis</keyword>
<feature type="domain" description="Dihydrodipicolinate reductase N-terminal" evidence="14">
    <location>
        <begin position="2"/>
        <end position="111"/>
    </location>
</feature>
<dbReference type="InterPro" id="IPR000846">
    <property type="entry name" value="DapB_N"/>
</dbReference>
<dbReference type="CDD" id="cd02274">
    <property type="entry name" value="DHDPR_N"/>
    <property type="match status" value="1"/>
</dbReference>
<comment type="similarity">
    <text evidence="1 13">Belongs to the DapB family.</text>
</comment>
<dbReference type="InterPro" id="IPR036291">
    <property type="entry name" value="NAD(P)-bd_dom_sf"/>
</dbReference>
<dbReference type="GO" id="GO:0019877">
    <property type="term" value="P:diaminopimelate biosynthetic process"/>
    <property type="evidence" value="ECO:0007669"/>
    <property type="project" value="UniProtKB-UniRule"/>
</dbReference>
<dbReference type="OrthoDB" id="9790352at2"/>
<evidence type="ECO:0000256" key="8">
    <source>
        <dbReference type="ARBA" id="ARBA00023154"/>
    </source>
</evidence>
<dbReference type="GO" id="GO:0009089">
    <property type="term" value="P:lysine biosynthetic process via diaminopimelate"/>
    <property type="evidence" value="ECO:0007669"/>
    <property type="project" value="UniProtKB-UniRule"/>
</dbReference>
<name>A0A371RIU0_9PROT</name>
<comment type="subcellular location">
    <subcellularLocation>
        <location evidence="13">Cytoplasm</location>
    </subcellularLocation>
</comment>
<feature type="binding site" evidence="13">
    <location>
        <begin position="150"/>
        <end position="151"/>
    </location>
    <ligand>
        <name>(S)-2,3,4,5-tetrahydrodipicolinate</name>
        <dbReference type="ChEBI" id="CHEBI:16845"/>
    </ligand>
</feature>
<feature type="binding site" evidence="13">
    <location>
        <begin position="84"/>
        <end position="86"/>
    </location>
    <ligand>
        <name>NAD(+)</name>
        <dbReference type="ChEBI" id="CHEBI:57540"/>
    </ligand>
</feature>
<evidence type="ECO:0000256" key="9">
    <source>
        <dbReference type="ARBA" id="ARBA00037922"/>
    </source>
</evidence>
<reference evidence="16 17" key="1">
    <citation type="submission" date="2018-08" db="EMBL/GenBank/DDBJ databases">
        <title>Parvularcula sp. SM1705, isolated from surface water of the South Sea China.</title>
        <authorList>
            <person name="Sun L."/>
        </authorList>
    </citation>
    <scope>NUCLEOTIDE SEQUENCE [LARGE SCALE GENOMIC DNA]</scope>
    <source>
        <strain evidence="16 17">SM1705</strain>
    </source>
</reference>
<dbReference type="EMBL" id="QUQO01000001">
    <property type="protein sequence ID" value="RFB05365.1"/>
    <property type="molecule type" value="Genomic_DNA"/>
</dbReference>
<dbReference type="GO" id="GO:0051287">
    <property type="term" value="F:NAD binding"/>
    <property type="evidence" value="ECO:0007669"/>
    <property type="project" value="UniProtKB-UniRule"/>
</dbReference>
<dbReference type="InterPro" id="IPR023940">
    <property type="entry name" value="DHDPR_bac"/>
</dbReference>
<evidence type="ECO:0000256" key="10">
    <source>
        <dbReference type="ARBA" id="ARBA00038983"/>
    </source>
</evidence>
<evidence type="ECO:0000313" key="16">
    <source>
        <dbReference type="EMBL" id="RFB05365.1"/>
    </source>
</evidence>
<keyword evidence="8 13" id="KW-0457">Lysine biosynthesis</keyword>
<dbReference type="Proteomes" id="UP000264589">
    <property type="component" value="Unassembled WGS sequence"/>
</dbReference>
<evidence type="ECO:0000259" key="15">
    <source>
        <dbReference type="Pfam" id="PF05173"/>
    </source>
</evidence>